<evidence type="ECO:0000256" key="1">
    <source>
        <dbReference type="ARBA" id="ARBA00004196"/>
    </source>
</evidence>
<dbReference type="Gene3D" id="3.40.50.2300">
    <property type="match status" value="2"/>
</dbReference>
<proteinExistence type="inferred from homology"/>
<comment type="similarity">
    <text evidence="2">Belongs to the bacterial solute-binding protein 2 family.</text>
</comment>
<dbReference type="PANTHER" id="PTHR46847">
    <property type="entry name" value="D-ALLOSE-BINDING PERIPLASMIC PROTEIN-RELATED"/>
    <property type="match status" value="1"/>
</dbReference>
<sequence length="386" mass="40710">MKRKLVSVLLVCAMAVTMVAGCGSKAEEPAEAPAATPAPAASEAPAATEKPEATQAPAESEAPAAASGEFVKYNDIKDGLGPIPKSDKTFQIGFTAKALENEFWRMEKEGAEAAGKALKEAGLDITITVAAANGESDVQGQEAVMKDMINKKYDGIMVAPIADTNLTAAIEEGVEAGIPLICVNDKDANVDLPIVGADHKDTAELAAEWIATKIGGKGQVAVVQGLPTAEAARLRTDCFVDYIKANYPDIEIVATQNADWDRTKAKDVSATILKQYPDLKAIYANNDTMAMGVLESVKEADLLGKCLVVGTDGTSEALDSVKAGELSATINDFPFYQSQVAAEMLVRKLSGQDVPEKIYSPHAVVDADNCNLSNEEILGWKGFTVE</sequence>
<dbReference type="EMBL" id="JAHQCW010000046">
    <property type="protein sequence ID" value="MBU9738993.1"/>
    <property type="molecule type" value="Genomic_DNA"/>
</dbReference>
<dbReference type="Pfam" id="PF13407">
    <property type="entry name" value="Peripla_BP_4"/>
    <property type="match status" value="1"/>
</dbReference>
<dbReference type="AlphaFoldDB" id="A0A949NHX3"/>
<evidence type="ECO:0000256" key="5">
    <source>
        <dbReference type="SAM" id="SignalP"/>
    </source>
</evidence>
<name>A0A949NHX3_9FIRM</name>
<feature type="region of interest" description="Disordered" evidence="4">
    <location>
        <begin position="30"/>
        <end position="64"/>
    </location>
</feature>
<dbReference type="SUPFAM" id="SSF53822">
    <property type="entry name" value="Periplasmic binding protein-like I"/>
    <property type="match status" value="1"/>
</dbReference>
<keyword evidence="3 5" id="KW-0732">Signal</keyword>
<dbReference type="CDD" id="cd06320">
    <property type="entry name" value="PBP1_allose_binding"/>
    <property type="match status" value="1"/>
</dbReference>
<evidence type="ECO:0000256" key="3">
    <source>
        <dbReference type="ARBA" id="ARBA00022729"/>
    </source>
</evidence>
<dbReference type="RefSeq" id="WP_158347223.1">
    <property type="nucleotide sequence ID" value="NZ_JAHQCW010000046.1"/>
</dbReference>
<gene>
    <name evidence="7" type="ORF">KTH89_20870</name>
</gene>
<reference evidence="7" key="1">
    <citation type="submission" date="2021-06" db="EMBL/GenBank/DDBJ databases">
        <title>Description of novel taxa of the family Lachnospiraceae.</title>
        <authorList>
            <person name="Chaplin A.V."/>
            <person name="Sokolova S.R."/>
            <person name="Pikina A.P."/>
            <person name="Korzhanova M."/>
            <person name="Belova V."/>
            <person name="Korostin D."/>
            <person name="Efimov B.A."/>
        </authorList>
    </citation>
    <scope>NUCLEOTIDE SEQUENCE</scope>
    <source>
        <strain evidence="7">ASD5720</strain>
    </source>
</reference>
<evidence type="ECO:0000313" key="8">
    <source>
        <dbReference type="Proteomes" id="UP000712157"/>
    </source>
</evidence>
<evidence type="ECO:0000256" key="2">
    <source>
        <dbReference type="ARBA" id="ARBA00007639"/>
    </source>
</evidence>
<organism evidence="7 8">
    <name type="scientific">Diplocloster agilis</name>
    <dbReference type="NCBI Taxonomy" id="2850323"/>
    <lineage>
        <taxon>Bacteria</taxon>
        <taxon>Bacillati</taxon>
        <taxon>Bacillota</taxon>
        <taxon>Clostridia</taxon>
        <taxon>Lachnospirales</taxon>
        <taxon>Lachnospiraceae</taxon>
        <taxon>Diplocloster</taxon>
    </lineage>
</organism>
<dbReference type="GO" id="GO:0030246">
    <property type="term" value="F:carbohydrate binding"/>
    <property type="evidence" value="ECO:0007669"/>
    <property type="project" value="UniProtKB-ARBA"/>
</dbReference>
<protein>
    <submittedName>
        <fullName evidence="7">Substrate-binding domain-containing protein</fullName>
    </submittedName>
</protein>
<dbReference type="PROSITE" id="PS51257">
    <property type="entry name" value="PROKAR_LIPOPROTEIN"/>
    <property type="match status" value="1"/>
</dbReference>
<evidence type="ECO:0000259" key="6">
    <source>
        <dbReference type="Pfam" id="PF13407"/>
    </source>
</evidence>
<dbReference type="InterPro" id="IPR028082">
    <property type="entry name" value="Peripla_BP_I"/>
</dbReference>
<comment type="caution">
    <text evidence="7">The sequence shown here is derived from an EMBL/GenBank/DDBJ whole genome shotgun (WGS) entry which is preliminary data.</text>
</comment>
<keyword evidence="8" id="KW-1185">Reference proteome</keyword>
<feature type="chain" id="PRO_5039665108" evidence="5">
    <location>
        <begin position="21"/>
        <end position="386"/>
    </location>
</feature>
<dbReference type="PANTHER" id="PTHR46847:SF1">
    <property type="entry name" value="D-ALLOSE-BINDING PERIPLASMIC PROTEIN-RELATED"/>
    <property type="match status" value="1"/>
</dbReference>
<evidence type="ECO:0000256" key="4">
    <source>
        <dbReference type="SAM" id="MobiDB-lite"/>
    </source>
</evidence>
<feature type="domain" description="Periplasmic binding protein" evidence="6">
    <location>
        <begin position="92"/>
        <end position="352"/>
    </location>
</feature>
<dbReference type="InterPro" id="IPR025997">
    <property type="entry name" value="SBP_2_dom"/>
</dbReference>
<dbReference type="GO" id="GO:0030313">
    <property type="term" value="C:cell envelope"/>
    <property type="evidence" value="ECO:0007669"/>
    <property type="project" value="UniProtKB-SubCell"/>
</dbReference>
<feature type="compositionally biased region" description="Low complexity" evidence="4">
    <location>
        <begin position="31"/>
        <end position="64"/>
    </location>
</feature>
<dbReference type="Proteomes" id="UP000712157">
    <property type="component" value="Unassembled WGS sequence"/>
</dbReference>
<evidence type="ECO:0000313" key="7">
    <source>
        <dbReference type="EMBL" id="MBU9738993.1"/>
    </source>
</evidence>
<accession>A0A949NHX3</accession>
<comment type="subcellular location">
    <subcellularLocation>
        <location evidence="1">Cell envelope</location>
    </subcellularLocation>
</comment>
<feature type="signal peptide" evidence="5">
    <location>
        <begin position="1"/>
        <end position="20"/>
    </location>
</feature>